<gene>
    <name evidence="1" type="ORF">QU481_14020</name>
</gene>
<dbReference type="Pfam" id="PF09669">
    <property type="entry name" value="Phage_pRha"/>
    <property type="match status" value="1"/>
</dbReference>
<reference evidence="1" key="1">
    <citation type="submission" date="2023-06" db="EMBL/GenBank/DDBJ databases">
        <authorList>
            <person name="Zhang S."/>
        </authorList>
    </citation>
    <scope>NUCLEOTIDE SEQUENCE</scope>
    <source>
        <strain evidence="1">SG2303</strain>
    </source>
</reference>
<evidence type="ECO:0000313" key="1">
    <source>
        <dbReference type="EMBL" id="MDN0076004.1"/>
    </source>
</evidence>
<dbReference type="NCBIfam" id="TIGR02681">
    <property type="entry name" value="phage_pRha"/>
    <property type="match status" value="1"/>
</dbReference>
<evidence type="ECO:0000313" key="2">
    <source>
        <dbReference type="Proteomes" id="UP001168540"/>
    </source>
</evidence>
<accession>A0ABT7XQD2</accession>
<keyword evidence="2" id="KW-1185">Reference proteome</keyword>
<protein>
    <submittedName>
        <fullName evidence="1">Rha family transcriptional regulator</fullName>
    </submittedName>
</protein>
<dbReference type="Proteomes" id="UP001168540">
    <property type="component" value="Unassembled WGS sequence"/>
</dbReference>
<dbReference type="InterPro" id="IPR014054">
    <property type="entry name" value="Phage_regulatory_Rha"/>
</dbReference>
<sequence length="273" mass="30001">MKRKNARPAEAVVSAHTIANHSASTDAMPLVRLAGGQVRTDSLTIARVFGKRHADVLRRTDKMHQTPTLAAFTERNFASSEYTDETGRTLPMYVITRDGFTMLAMSFTGAKADAWKVRYIEAFNALEAELIRLASQKGDSAWQTARLDGKRARKDLTDAIRAFVIYAAAQGSNSPQRYYELLTQMEYRALFHMPPGKVPEAFRDTLTGLQLAHLTAAETATVRALQDGMAAGEPYKAVFQLAKDRCERFAALIGKSVPGVAMISANDQGRLSA</sequence>
<comment type="caution">
    <text evidence="1">The sequence shown here is derived from an EMBL/GenBank/DDBJ whole genome shotgun (WGS) entry which is preliminary data.</text>
</comment>
<dbReference type="RefSeq" id="WP_289830646.1">
    <property type="nucleotide sequence ID" value="NZ_JAUEDK010000024.1"/>
</dbReference>
<dbReference type="EMBL" id="JAUEDK010000024">
    <property type="protein sequence ID" value="MDN0076004.1"/>
    <property type="molecule type" value="Genomic_DNA"/>
</dbReference>
<name>A0ABT7XQD2_9NEIS</name>
<organism evidence="1 2">
    <name type="scientific">Crenobacter oryzisoli</name>
    <dbReference type="NCBI Taxonomy" id="3056844"/>
    <lineage>
        <taxon>Bacteria</taxon>
        <taxon>Pseudomonadati</taxon>
        <taxon>Pseudomonadota</taxon>
        <taxon>Betaproteobacteria</taxon>
        <taxon>Neisseriales</taxon>
        <taxon>Neisseriaceae</taxon>
        <taxon>Crenobacter</taxon>
    </lineage>
</organism>
<proteinExistence type="predicted"/>